<dbReference type="Gene3D" id="1.25.40.10">
    <property type="entry name" value="Tetratricopeptide repeat domain"/>
    <property type="match status" value="2"/>
</dbReference>
<dbReference type="NCBIfam" id="TIGR00756">
    <property type="entry name" value="PPR"/>
    <property type="match status" value="4"/>
</dbReference>
<dbReference type="AlphaFoldDB" id="A0A1D1Y0B8"/>
<feature type="repeat" description="PPR" evidence="3">
    <location>
        <begin position="302"/>
        <end position="336"/>
    </location>
</feature>
<dbReference type="PROSITE" id="PS51375">
    <property type="entry name" value="PPR"/>
    <property type="match status" value="4"/>
</dbReference>
<evidence type="ECO:0000256" key="2">
    <source>
        <dbReference type="ARBA" id="ARBA00022737"/>
    </source>
</evidence>
<dbReference type="Pfam" id="PF13041">
    <property type="entry name" value="PPR_2"/>
    <property type="match status" value="1"/>
</dbReference>
<evidence type="ECO:0000256" key="1">
    <source>
        <dbReference type="ARBA" id="ARBA00007626"/>
    </source>
</evidence>
<evidence type="ECO:0000256" key="3">
    <source>
        <dbReference type="PROSITE-ProRule" id="PRU00708"/>
    </source>
</evidence>
<accession>A0A1D1Y0B8</accession>
<dbReference type="PANTHER" id="PTHR47447:SF17">
    <property type="entry name" value="OS12G0638900 PROTEIN"/>
    <property type="match status" value="1"/>
</dbReference>
<feature type="repeat" description="PPR" evidence="3">
    <location>
        <begin position="372"/>
        <end position="406"/>
    </location>
</feature>
<sequence length="490" mass="55546">RSPRTSMACVVGWVGEGMASSKLALLREALRRPLPSRGPIRELPTRSLSTGASDELDFPASDSLHNPPDEGLSFEILTNIRRNLLKTDIICYFEGCNLITDFIEVEYNKLFNPIGMFPSHFSFDTALWQIMRKDRLCNLTRSYTASTKCLFSFTVYWSMLPKLSSYRPINTLPSTDEHAVEETFDLFLATVKGDFPINELCHMYVEQLCSSDRVQDVSYLLRHFRSRQILLSLKTYNHLLAAAGNINDFELSFKIFKDLLLSSSPPDVSSYTNLAKSFQKVDNPEATLRFARELSEITSDRDPTVMNRIIFTLGKVGQIDAALMIYEDMKSNNCKMDTVTFNTALAILGKDGQVDRMLSEFTLMKEHGHIPDIVTYNTLINSFRRFGRLDLCLVFIKEMSDKGIKLDLLTYTAILDSFGRAGRTEDAIKVLGEMKKLKVRPSIYVYRALVSNLKKAGKFDLANSLSEEMNSVASKLLGPQDINQIKRRKS</sequence>
<dbReference type="PANTHER" id="PTHR47447">
    <property type="entry name" value="OS03G0856100 PROTEIN"/>
    <property type="match status" value="1"/>
</dbReference>
<dbReference type="InterPro" id="IPR002885">
    <property type="entry name" value="PPR_rpt"/>
</dbReference>
<dbReference type="Pfam" id="PF13812">
    <property type="entry name" value="PPR_3"/>
    <property type="match status" value="1"/>
</dbReference>
<proteinExistence type="inferred from homology"/>
<protein>
    <submittedName>
        <fullName evidence="4">Pentatricopeptide repeat-containing protein At1g11900</fullName>
    </submittedName>
</protein>
<feature type="non-terminal residue" evidence="4">
    <location>
        <position position="1"/>
    </location>
</feature>
<feature type="repeat" description="PPR" evidence="3">
    <location>
        <begin position="407"/>
        <end position="441"/>
    </location>
</feature>
<gene>
    <name evidence="4" type="primary">At1g11900_3</name>
    <name evidence="4" type="ORF">g.50679</name>
</gene>
<keyword evidence="2" id="KW-0677">Repeat</keyword>
<dbReference type="EMBL" id="GDJX01019885">
    <property type="protein sequence ID" value="JAT48051.1"/>
    <property type="molecule type" value="Transcribed_RNA"/>
</dbReference>
<evidence type="ECO:0000313" key="4">
    <source>
        <dbReference type="EMBL" id="JAT48051.1"/>
    </source>
</evidence>
<dbReference type="Pfam" id="PF01535">
    <property type="entry name" value="PPR"/>
    <property type="match status" value="1"/>
</dbReference>
<reference evidence="4" key="1">
    <citation type="submission" date="2015-07" db="EMBL/GenBank/DDBJ databases">
        <title>Transcriptome Assembly of Anthurium amnicola.</title>
        <authorList>
            <person name="Suzuki J."/>
        </authorList>
    </citation>
    <scope>NUCLEOTIDE SEQUENCE</scope>
</reference>
<comment type="similarity">
    <text evidence="1">Belongs to the PPR family. P subfamily.</text>
</comment>
<feature type="repeat" description="PPR" evidence="3">
    <location>
        <begin position="337"/>
        <end position="371"/>
    </location>
</feature>
<dbReference type="InterPro" id="IPR011990">
    <property type="entry name" value="TPR-like_helical_dom_sf"/>
</dbReference>
<name>A0A1D1Y0B8_9ARAE</name>
<organism evidence="4">
    <name type="scientific">Anthurium amnicola</name>
    <dbReference type="NCBI Taxonomy" id="1678845"/>
    <lineage>
        <taxon>Eukaryota</taxon>
        <taxon>Viridiplantae</taxon>
        <taxon>Streptophyta</taxon>
        <taxon>Embryophyta</taxon>
        <taxon>Tracheophyta</taxon>
        <taxon>Spermatophyta</taxon>
        <taxon>Magnoliopsida</taxon>
        <taxon>Liliopsida</taxon>
        <taxon>Araceae</taxon>
        <taxon>Pothoideae</taxon>
        <taxon>Potheae</taxon>
        <taxon>Anthurium</taxon>
    </lineage>
</organism>